<reference evidence="6 7" key="1">
    <citation type="submission" date="2022-11" db="EMBL/GenBank/DDBJ databases">
        <title>Genome sequencing of Acetobacter type strain.</title>
        <authorList>
            <person name="Heo J."/>
            <person name="Lee D."/>
            <person name="Han B.-H."/>
            <person name="Hong S.-B."/>
            <person name="Kwon S.-W."/>
        </authorList>
    </citation>
    <scope>NUCLEOTIDE SEQUENCE [LARGE SCALE GENOMIC DNA]</scope>
    <source>
        <strain evidence="6 7">KACC 21253</strain>
    </source>
</reference>
<dbReference type="PANTHER" id="PTHR42788:SF13">
    <property type="entry name" value="ALIPHATIC SULFONATES IMPORT ATP-BINDING PROTEIN SSUB"/>
    <property type="match status" value="1"/>
</dbReference>
<organism evidence="6 7">
    <name type="scientific">Acetobacter thailandicus</name>
    <dbReference type="NCBI Taxonomy" id="1502842"/>
    <lineage>
        <taxon>Bacteria</taxon>
        <taxon>Pseudomonadati</taxon>
        <taxon>Pseudomonadota</taxon>
        <taxon>Alphaproteobacteria</taxon>
        <taxon>Acetobacterales</taxon>
        <taxon>Acetobacteraceae</taxon>
        <taxon>Acetobacter</taxon>
    </lineage>
</organism>
<dbReference type="RefSeq" id="WP_086553767.1">
    <property type="nucleotide sequence ID" value="NZ_JAERKY010000004.1"/>
</dbReference>
<comment type="similarity">
    <text evidence="1">Belongs to the ABC transporter superfamily.</text>
</comment>
<dbReference type="PROSITE" id="PS50893">
    <property type="entry name" value="ABC_TRANSPORTER_2"/>
    <property type="match status" value="1"/>
</dbReference>
<dbReference type="PANTHER" id="PTHR42788">
    <property type="entry name" value="TAURINE IMPORT ATP-BINDING PROTEIN-RELATED"/>
    <property type="match status" value="1"/>
</dbReference>
<evidence type="ECO:0000259" key="5">
    <source>
        <dbReference type="PROSITE" id="PS50893"/>
    </source>
</evidence>
<dbReference type="GO" id="GO:0005524">
    <property type="term" value="F:ATP binding"/>
    <property type="evidence" value="ECO:0007669"/>
    <property type="project" value="UniProtKB-KW"/>
</dbReference>
<evidence type="ECO:0000256" key="4">
    <source>
        <dbReference type="ARBA" id="ARBA00022840"/>
    </source>
</evidence>
<keyword evidence="2" id="KW-0813">Transport</keyword>
<dbReference type="Proteomes" id="UP001301152">
    <property type="component" value="Unassembled WGS sequence"/>
</dbReference>
<dbReference type="Gene3D" id="3.40.50.300">
    <property type="entry name" value="P-loop containing nucleotide triphosphate hydrolases"/>
    <property type="match status" value="1"/>
</dbReference>
<evidence type="ECO:0000313" key="6">
    <source>
        <dbReference type="EMBL" id="MCX2563566.1"/>
    </source>
</evidence>
<name>A0ABT3QE47_9PROT</name>
<keyword evidence="3" id="KW-0547">Nucleotide-binding</keyword>
<dbReference type="CDD" id="cd03293">
    <property type="entry name" value="ABC_NrtD_SsuB_transporters"/>
    <property type="match status" value="1"/>
</dbReference>
<dbReference type="SMART" id="SM00382">
    <property type="entry name" value="AAA"/>
    <property type="match status" value="1"/>
</dbReference>
<dbReference type="InterPro" id="IPR003439">
    <property type="entry name" value="ABC_transporter-like_ATP-bd"/>
</dbReference>
<sequence>MEKGEWLMTDKAEHTLPDYRDLPPDVAERMAQIKKRDYVLKIDHVTKEFVQKRSRVKALDDIEFGVHRRELVCVVGPSGCGKSTLIRILAGLEDPTSGHILMDGKSVHGPGADRGMVFQKYTLFPWLDVCQNVMFGIEMAGVSRLEAQRQALQWLQMIGLEQFAKAYPHQLSGGMQQRVAIARALAASPRVLLMDESFSALDAQTRTKMQNYLMEIWRKIDITIVFITHDLDEAIYLADRILVLKPNPGRVEEVIEVPLSRPRRAEQMTSDEFLATKAHLEELIRSFGVPDENAEDEDVKIDLPLLTLVTDKVE</sequence>
<dbReference type="EMBL" id="JAPIUZ010000002">
    <property type="protein sequence ID" value="MCX2563566.1"/>
    <property type="molecule type" value="Genomic_DNA"/>
</dbReference>
<keyword evidence="7" id="KW-1185">Reference proteome</keyword>
<dbReference type="SUPFAM" id="SSF52540">
    <property type="entry name" value="P-loop containing nucleoside triphosphate hydrolases"/>
    <property type="match status" value="1"/>
</dbReference>
<protein>
    <submittedName>
        <fullName evidence="6">ABC transporter ATP-binding protein</fullName>
    </submittedName>
</protein>
<accession>A0ABT3QE47</accession>
<evidence type="ECO:0000313" key="7">
    <source>
        <dbReference type="Proteomes" id="UP001301152"/>
    </source>
</evidence>
<evidence type="ECO:0000256" key="1">
    <source>
        <dbReference type="ARBA" id="ARBA00005417"/>
    </source>
</evidence>
<dbReference type="PROSITE" id="PS00211">
    <property type="entry name" value="ABC_TRANSPORTER_1"/>
    <property type="match status" value="1"/>
</dbReference>
<comment type="caution">
    <text evidence="6">The sequence shown here is derived from an EMBL/GenBank/DDBJ whole genome shotgun (WGS) entry which is preliminary data.</text>
</comment>
<gene>
    <name evidence="6" type="ORF">OQ497_06285</name>
</gene>
<dbReference type="Pfam" id="PF00005">
    <property type="entry name" value="ABC_tran"/>
    <property type="match status" value="1"/>
</dbReference>
<dbReference type="InterPro" id="IPR003593">
    <property type="entry name" value="AAA+_ATPase"/>
</dbReference>
<evidence type="ECO:0000256" key="2">
    <source>
        <dbReference type="ARBA" id="ARBA00022448"/>
    </source>
</evidence>
<dbReference type="InterPro" id="IPR027417">
    <property type="entry name" value="P-loop_NTPase"/>
</dbReference>
<dbReference type="InterPro" id="IPR017871">
    <property type="entry name" value="ABC_transporter-like_CS"/>
</dbReference>
<evidence type="ECO:0000256" key="3">
    <source>
        <dbReference type="ARBA" id="ARBA00022741"/>
    </source>
</evidence>
<proteinExistence type="inferred from homology"/>
<feature type="domain" description="ABC transporter" evidence="5">
    <location>
        <begin position="40"/>
        <end position="267"/>
    </location>
</feature>
<dbReference type="InterPro" id="IPR050166">
    <property type="entry name" value="ABC_transporter_ATP-bind"/>
</dbReference>
<keyword evidence="4 6" id="KW-0067">ATP-binding</keyword>